<feature type="repeat" description="RCC1" evidence="2">
    <location>
        <begin position="23"/>
        <end position="88"/>
    </location>
</feature>
<feature type="repeat" description="RCC1" evidence="2">
    <location>
        <begin position="89"/>
        <end position="139"/>
    </location>
</feature>
<feature type="domain" description="RCC1-like" evidence="3">
    <location>
        <begin position="25"/>
        <end position="420"/>
    </location>
</feature>
<feature type="repeat" description="RCC1" evidence="2">
    <location>
        <begin position="313"/>
        <end position="370"/>
    </location>
</feature>
<sequence>MQRGVVTTRHQVFPTVGWKGIRSIVYAWGNSDGGWTGHLPSEVAGKEYEDHVSGAISVYRPKIVASLENKSIRQVACGQGFTLFVTKQGQVYSSGVGRYGQLGLGALKQAEGITLIDSIPERVVTCAAGDRHSLFVTEQGHVYSCGYGKRGELGLGTTCRRVETPQRIESLAREQVRIVQVAAGHGFSVALSDTGKLYSFGSANEGRLGHGEVPGGGWFPWESFHSHRNKETVPRLIRSLEKEQIEYISCGSSHVFAINKDGVAFGWGCGRYHCFGMHQEVDLVQPQALEHLPGPWKQLVSGGAHTLGLTRGGQVWTWGVNHFGCLGVGEQNQQVFPGEPRMVEKLLKIAKEPIQWIAAGWFFSMAVDSEGHVYSWGRGHAGALGTGEEEDKWEPVAIVSNERGEPLVVDRIYAGFNYAIAVRDEK</sequence>
<protein>
    <recommendedName>
        <fullName evidence="3">RCC1-like domain-containing protein</fullName>
    </recommendedName>
</protein>
<evidence type="ECO:0000259" key="3">
    <source>
        <dbReference type="Pfam" id="PF25390"/>
    </source>
</evidence>
<keyword evidence="1" id="KW-0677">Repeat</keyword>
<dbReference type="InterPro" id="IPR009091">
    <property type="entry name" value="RCC1/BLIP-II"/>
</dbReference>
<evidence type="ECO:0000313" key="4">
    <source>
        <dbReference type="EMBL" id="KAK4522141.1"/>
    </source>
</evidence>
<dbReference type="PANTHER" id="PTHR22872:SF2">
    <property type="entry name" value="INHIBITOR OF BRUTON TYROSINE KINASE"/>
    <property type="match status" value="1"/>
</dbReference>
<evidence type="ECO:0000256" key="2">
    <source>
        <dbReference type="PROSITE-ProRule" id="PRU00235"/>
    </source>
</evidence>
<dbReference type="InterPro" id="IPR000408">
    <property type="entry name" value="Reg_chr_condens"/>
</dbReference>
<dbReference type="EMBL" id="JANCYU010000001">
    <property type="protein sequence ID" value="KAK4522141.1"/>
    <property type="molecule type" value="Genomic_DNA"/>
</dbReference>
<dbReference type="Pfam" id="PF25390">
    <property type="entry name" value="WD40_RLD"/>
    <property type="match status" value="1"/>
</dbReference>
<feature type="repeat" description="RCC1" evidence="2">
    <location>
        <begin position="195"/>
        <end position="261"/>
    </location>
</feature>
<feature type="repeat" description="RCC1" evidence="2">
    <location>
        <begin position="140"/>
        <end position="194"/>
    </location>
</feature>
<dbReference type="InterPro" id="IPR058923">
    <property type="entry name" value="RCC1-like_dom"/>
</dbReference>
<gene>
    <name evidence="4" type="ORF">GAYE_FCTG49G0020</name>
</gene>
<dbReference type="SUPFAM" id="SSF50985">
    <property type="entry name" value="RCC1/BLIP-II"/>
    <property type="match status" value="1"/>
</dbReference>
<dbReference type="AlphaFoldDB" id="A0AAV9I6N1"/>
<organism evidence="4 5">
    <name type="scientific">Galdieria yellowstonensis</name>
    <dbReference type="NCBI Taxonomy" id="3028027"/>
    <lineage>
        <taxon>Eukaryota</taxon>
        <taxon>Rhodophyta</taxon>
        <taxon>Bangiophyceae</taxon>
        <taxon>Galdieriales</taxon>
        <taxon>Galdieriaceae</taxon>
        <taxon>Galdieria</taxon>
    </lineage>
</organism>
<dbReference type="Proteomes" id="UP001300502">
    <property type="component" value="Unassembled WGS sequence"/>
</dbReference>
<dbReference type="PROSITE" id="PS50012">
    <property type="entry name" value="RCC1_3"/>
    <property type="match status" value="7"/>
</dbReference>
<feature type="repeat" description="RCC1" evidence="2">
    <location>
        <begin position="262"/>
        <end position="312"/>
    </location>
</feature>
<evidence type="ECO:0000256" key="1">
    <source>
        <dbReference type="ARBA" id="ARBA00022737"/>
    </source>
</evidence>
<keyword evidence="5" id="KW-1185">Reference proteome</keyword>
<comment type="caution">
    <text evidence="4">The sequence shown here is derived from an EMBL/GenBank/DDBJ whole genome shotgun (WGS) entry which is preliminary data.</text>
</comment>
<accession>A0AAV9I6N1</accession>
<name>A0AAV9I6N1_9RHOD</name>
<dbReference type="PRINTS" id="PR00633">
    <property type="entry name" value="RCCNDNSATION"/>
</dbReference>
<proteinExistence type="predicted"/>
<dbReference type="Gene3D" id="2.130.10.30">
    <property type="entry name" value="Regulator of chromosome condensation 1/beta-lactamase-inhibitor protein II"/>
    <property type="match status" value="2"/>
</dbReference>
<reference evidence="4 5" key="1">
    <citation type="submission" date="2022-07" db="EMBL/GenBank/DDBJ databases">
        <title>Genome-wide signatures of adaptation to extreme environments.</title>
        <authorList>
            <person name="Cho C.H."/>
            <person name="Yoon H.S."/>
        </authorList>
    </citation>
    <scope>NUCLEOTIDE SEQUENCE [LARGE SCALE GENOMIC DNA]</scope>
    <source>
        <strain evidence="4 5">108.79 E11</strain>
    </source>
</reference>
<evidence type="ECO:0000313" key="5">
    <source>
        <dbReference type="Proteomes" id="UP001300502"/>
    </source>
</evidence>
<feature type="repeat" description="RCC1" evidence="2">
    <location>
        <begin position="371"/>
        <end position="425"/>
    </location>
</feature>
<dbReference type="PANTHER" id="PTHR22872">
    <property type="entry name" value="BTK-BINDING PROTEIN-RELATED"/>
    <property type="match status" value="1"/>
</dbReference>
<dbReference type="InterPro" id="IPR051625">
    <property type="entry name" value="Signaling_Regulatory_Domain"/>
</dbReference>